<evidence type="ECO:0000313" key="2">
    <source>
        <dbReference type="Ensembl" id="ENSOABP00000059569.1"/>
    </source>
</evidence>
<keyword evidence="1" id="KW-0472">Membrane</keyword>
<reference evidence="2" key="2">
    <citation type="submission" date="2025-08" db="UniProtKB">
        <authorList>
            <consortium name="Ensembl"/>
        </authorList>
    </citation>
    <scope>IDENTIFICATION</scope>
</reference>
<dbReference type="Ensembl" id="ENSOABT00000074088.1">
    <property type="protein sequence ID" value="ENSOABP00000059569.1"/>
    <property type="gene ID" value="ENSOABG00000033338.1"/>
</dbReference>
<feature type="transmembrane region" description="Helical" evidence="1">
    <location>
        <begin position="54"/>
        <end position="72"/>
    </location>
</feature>
<reference evidence="3" key="1">
    <citation type="submission" date="2020-03" db="EMBL/GenBank/DDBJ databases">
        <title>Evolution of repeat sequences and sex chromosomes of tilapia species revealed by chromosome-level genomes.</title>
        <authorList>
            <person name="Xu L."/>
            <person name="Tao W."/>
            <person name="Wang D."/>
            <person name="Zhou Q."/>
        </authorList>
    </citation>
    <scope>NUCLEOTIDE SEQUENCE [LARGE SCALE GENOMIC DNA]</scope>
    <source>
        <strain evidence="3">Israel</strain>
    </source>
</reference>
<keyword evidence="1" id="KW-1133">Transmembrane helix</keyword>
<dbReference type="Proteomes" id="UP000472276">
    <property type="component" value="Unassembled WGS sequence"/>
</dbReference>
<organism evidence="2 3">
    <name type="scientific">Oreochromis aureus</name>
    <name type="common">Israeli tilapia</name>
    <name type="synonym">Chromis aureus</name>
    <dbReference type="NCBI Taxonomy" id="47969"/>
    <lineage>
        <taxon>Eukaryota</taxon>
        <taxon>Metazoa</taxon>
        <taxon>Chordata</taxon>
        <taxon>Craniata</taxon>
        <taxon>Vertebrata</taxon>
        <taxon>Euteleostomi</taxon>
        <taxon>Actinopterygii</taxon>
        <taxon>Neopterygii</taxon>
        <taxon>Teleostei</taxon>
        <taxon>Neoteleostei</taxon>
        <taxon>Acanthomorphata</taxon>
        <taxon>Ovalentaria</taxon>
        <taxon>Cichlomorphae</taxon>
        <taxon>Cichliformes</taxon>
        <taxon>Cichlidae</taxon>
        <taxon>African cichlids</taxon>
        <taxon>Pseudocrenilabrinae</taxon>
        <taxon>Oreochromini</taxon>
        <taxon>Oreochromis</taxon>
    </lineage>
</organism>
<reference evidence="2" key="3">
    <citation type="submission" date="2025-09" db="UniProtKB">
        <authorList>
            <consortium name="Ensembl"/>
        </authorList>
    </citation>
    <scope>IDENTIFICATION</scope>
</reference>
<keyword evidence="1" id="KW-0812">Transmembrane</keyword>
<accession>A0AAZ1WVT3</accession>
<name>A0AAZ1WVT3_OREAU</name>
<feature type="transmembrane region" description="Helical" evidence="1">
    <location>
        <begin position="29"/>
        <end position="48"/>
    </location>
</feature>
<sequence length="73" mass="8951">MKLMKIFTWHWNMLFILAKWYLHKAPNQSIYFSLSLAVYICVYFLQLIAYHVSAHLRAININMFICWLIFFLF</sequence>
<protein>
    <submittedName>
        <fullName evidence="2">Uncharacterized protein</fullName>
    </submittedName>
</protein>
<dbReference type="AlphaFoldDB" id="A0AAZ1WVT3"/>
<keyword evidence="3" id="KW-1185">Reference proteome</keyword>
<proteinExistence type="predicted"/>
<evidence type="ECO:0000313" key="3">
    <source>
        <dbReference type="Proteomes" id="UP000472276"/>
    </source>
</evidence>
<evidence type="ECO:0000256" key="1">
    <source>
        <dbReference type="SAM" id="Phobius"/>
    </source>
</evidence>